<organism evidence="4 5">
    <name type="scientific">Malassezia restricta (strain ATCC 96810 / NBRC 103918 / CBS 7877)</name>
    <name type="common">Seborrheic dermatitis infection agent</name>
    <dbReference type="NCBI Taxonomy" id="425264"/>
    <lineage>
        <taxon>Eukaryota</taxon>
        <taxon>Fungi</taxon>
        <taxon>Dikarya</taxon>
        <taxon>Basidiomycota</taxon>
        <taxon>Ustilaginomycotina</taxon>
        <taxon>Malasseziomycetes</taxon>
        <taxon>Malasseziales</taxon>
        <taxon>Malasseziaceae</taxon>
        <taxon>Malassezia</taxon>
    </lineage>
</organism>
<dbReference type="EMBL" id="CP033152">
    <property type="protein sequence ID" value="AYO43657.1"/>
    <property type="molecule type" value="Genomic_DNA"/>
</dbReference>
<dbReference type="CDD" id="cd01448">
    <property type="entry name" value="TST_Repeat_1"/>
    <property type="match status" value="1"/>
</dbReference>
<dbReference type="AlphaFoldDB" id="A0A3G2SBK4"/>
<gene>
    <name evidence="4" type="primary">tum1</name>
    <name evidence="4" type="ORF">DNF11_2707</name>
</gene>
<dbReference type="EC" id="2.8.1.2" evidence="4"/>
<dbReference type="OrthoDB" id="270167at2759"/>
<dbReference type="Pfam" id="PF00581">
    <property type="entry name" value="Rhodanese"/>
    <property type="match status" value="2"/>
</dbReference>
<dbReference type="SMART" id="SM00450">
    <property type="entry name" value="RHOD"/>
    <property type="match status" value="2"/>
</dbReference>
<dbReference type="SUPFAM" id="SSF52821">
    <property type="entry name" value="Rhodanese/Cell cycle control phosphatase"/>
    <property type="match status" value="2"/>
</dbReference>
<dbReference type="CDD" id="cd01449">
    <property type="entry name" value="TST_Repeat_2"/>
    <property type="match status" value="1"/>
</dbReference>
<dbReference type="GO" id="GO:0016784">
    <property type="term" value="F:3-mercaptopyruvate sulfurtransferase activity"/>
    <property type="evidence" value="ECO:0007669"/>
    <property type="project" value="UniProtKB-EC"/>
</dbReference>
<dbReference type="Proteomes" id="UP000269793">
    <property type="component" value="Chromosome V"/>
</dbReference>
<evidence type="ECO:0000313" key="4">
    <source>
        <dbReference type="EMBL" id="AYO43657.1"/>
    </source>
</evidence>
<dbReference type="STRING" id="425264.A0A3G2SBK4"/>
<name>A0A3G2SBK4_MALR7</name>
<accession>A0A3G2SBK4</accession>
<evidence type="ECO:0000256" key="1">
    <source>
        <dbReference type="ARBA" id="ARBA00022679"/>
    </source>
</evidence>
<protein>
    <submittedName>
        <fullName evidence="4">Putative 3-mercaptopyruvate sulfurtransferase</fullName>
        <ecNumber evidence="4">2.8.1.2</ecNumber>
    </submittedName>
</protein>
<dbReference type="GO" id="GO:0005739">
    <property type="term" value="C:mitochondrion"/>
    <property type="evidence" value="ECO:0007669"/>
    <property type="project" value="TreeGrafter"/>
</dbReference>
<dbReference type="InterPro" id="IPR001763">
    <property type="entry name" value="Rhodanese-like_dom"/>
</dbReference>
<dbReference type="PANTHER" id="PTHR11364:SF27">
    <property type="entry name" value="SULFURTRANSFERASE"/>
    <property type="match status" value="1"/>
</dbReference>
<keyword evidence="4" id="KW-0670">Pyruvate</keyword>
<dbReference type="GO" id="GO:0004792">
    <property type="term" value="F:thiosulfate-cyanide sulfurtransferase activity"/>
    <property type="evidence" value="ECO:0007669"/>
    <property type="project" value="TreeGrafter"/>
</dbReference>
<evidence type="ECO:0000259" key="3">
    <source>
        <dbReference type="PROSITE" id="PS50206"/>
    </source>
</evidence>
<keyword evidence="2" id="KW-0677">Repeat</keyword>
<dbReference type="InterPro" id="IPR036873">
    <property type="entry name" value="Rhodanese-like_dom_sf"/>
</dbReference>
<dbReference type="VEuPathDB" id="FungiDB:DNF11_2707"/>
<dbReference type="PANTHER" id="PTHR11364">
    <property type="entry name" value="THIOSULFATE SULFERTANSFERASE"/>
    <property type="match status" value="1"/>
</dbReference>
<feature type="domain" description="Rhodanese" evidence="3">
    <location>
        <begin position="186"/>
        <end position="319"/>
    </location>
</feature>
<dbReference type="InterPro" id="IPR045078">
    <property type="entry name" value="TST/MPST-like"/>
</dbReference>
<proteinExistence type="predicted"/>
<evidence type="ECO:0000313" key="5">
    <source>
        <dbReference type="Proteomes" id="UP000269793"/>
    </source>
</evidence>
<reference evidence="4 5" key="1">
    <citation type="submission" date="2018-10" db="EMBL/GenBank/DDBJ databases">
        <title>Complete genome sequence of Malassezia restricta CBS 7877.</title>
        <authorList>
            <person name="Morand S.C."/>
            <person name="Bertignac M."/>
            <person name="Iltis A."/>
            <person name="Kolder I."/>
            <person name="Pirovano W."/>
            <person name="Jourdain R."/>
            <person name="Clavaud C."/>
        </authorList>
    </citation>
    <scope>NUCLEOTIDE SEQUENCE [LARGE SCALE GENOMIC DNA]</scope>
    <source>
        <strain evidence="4 5">CBS 7877</strain>
    </source>
</reference>
<sequence length="324" mass="34557">MSLSAAAALPPLLITPKQLAARIASKQSLCILDATWFLRMPNAPVRNAHAEYLQGPRVPGSLFWDVDAVATTGESVMNLPHMMPSGSMFAEAAAAKGITSDTHVVVYDRHGIFSAPRTAFTFSAFGHRAVSVLDGGLPAWIAAGETLDSRALSADPVPPKASYPVPTLESGRIRSFEEMLHNTTLGSNAQVVVDARPQARFDGTAPEPRPDMASGHIPNSLSLPFSAVLDTHELDGRTYTTMKPQHELWKIVASILGEEGMEKVRHDGSAKGSVGVTFSCGSGMTACILWLALQQLGINGAIYDESWSGWGRRAAKGQAPVEKT</sequence>
<keyword evidence="5" id="KW-1185">Reference proteome</keyword>
<keyword evidence="1 4" id="KW-0808">Transferase</keyword>
<dbReference type="PROSITE" id="PS50206">
    <property type="entry name" value="RHODANESE_3"/>
    <property type="match status" value="2"/>
</dbReference>
<feature type="domain" description="Rhodanese" evidence="3">
    <location>
        <begin position="25"/>
        <end position="149"/>
    </location>
</feature>
<evidence type="ECO:0000256" key="2">
    <source>
        <dbReference type="ARBA" id="ARBA00022737"/>
    </source>
</evidence>
<dbReference type="Gene3D" id="3.40.250.10">
    <property type="entry name" value="Rhodanese-like domain"/>
    <property type="match status" value="2"/>
</dbReference>